<feature type="compositionally biased region" description="Low complexity" evidence="1">
    <location>
        <begin position="591"/>
        <end position="621"/>
    </location>
</feature>
<dbReference type="AlphaFoldDB" id="A0A853A4X0"/>
<accession>A0A853A4X0</accession>
<evidence type="ECO:0000313" key="3">
    <source>
        <dbReference type="Proteomes" id="UP000567795"/>
    </source>
</evidence>
<feature type="compositionally biased region" description="Basic and acidic residues" evidence="1">
    <location>
        <begin position="426"/>
        <end position="458"/>
    </location>
</feature>
<feature type="compositionally biased region" description="Low complexity" evidence="1">
    <location>
        <begin position="464"/>
        <end position="482"/>
    </location>
</feature>
<dbReference type="RefSeq" id="WP_179814432.1">
    <property type="nucleotide sequence ID" value="NZ_JACBZD010000001.1"/>
</dbReference>
<feature type="region of interest" description="Disordered" evidence="1">
    <location>
        <begin position="210"/>
        <end position="307"/>
    </location>
</feature>
<feature type="region of interest" description="Disordered" evidence="1">
    <location>
        <begin position="66"/>
        <end position="106"/>
    </location>
</feature>
<name>A0A853A4X0_9ACTN</name>
<feature type="compositionally biased region" description="Low complexity" evidence="1">
    <location>
        <begin position="522"/>
        <end position="541"/>
    </location>
</feature>
<feature type="compositionally biased region" description="Low complexity" evidence="1">
    <location>
        <begin position="223"/>
        <end position="241"/>
    </location>
</feature>
<evidence type="ECO:0000256" key="1">
    <source>
        <dbReference type="SAM" id="MobiDB-lite"/>
    </source>
</evidence>
<feature type="compositionally biased region" description="Gly residues" evidence="1">
    <location>
        <begin position="81"/>
        <end position="99"/>
    </location>
</feature>
<dbReference type="Proteomes" id="UP000567795">
    <property type="component" value="Unassembled WGS sequence"/>
</dbReference>
<gene>
    <name evidence="2" type="ORF">FHU37_002684</name>
</gene>
<keyword evidence="3" id="KW-1185">Reference proteome</keyword>
<feature type="compositionally biased region" description="Basic and acidic residues" evidence="1">
    <location>
        <begin position="484"/>
        <end position="494"/>
    </location>
</feature>
<evidence type="ECO:0000313" key="2">
    <source>
        <dbReference type="EMBL" id="NYI05741.1"/>
    </source>
</evidence>
<organism evidence="2 3">
    <name type="scientific">Allostreptomyces psammosilenae</name>
    <dbReference type="NCBI Taxonomy" id="1892865"/>
    <lineage>
        <taxon>Bacteria</taxon>
        <taxon>Bacillati</taxon>
        <taxon>Actinomycetota</taxon>
        <taxon>Actinomycetes</taxon>
        <taxon>Kitasatosporales</taxon>
        <taxon>Streptomycetaceae</taxon>
        <taxon>Allostreptomyces</taxon>
    </lineage>
</organism>
<feature type="region of interest" description="Disordered" evidence="1">
    <location>
        <begin position="334"/>
        <end position="357"/>
    </location>
</feature>
<feature type="compositionally biased region" description="Pro residues" evidence="1">
    <location>
        <begin position="565"/>
        <end position="588"/>
    </location>
</feature>
<feature type="compositionally biased region" description="Gly residues" evidence="1">
    <location>
        <begin position="253"/>
        <end position="301"/>
    </location>
</feature>
<feature type="region of interest" description="Disordered" evidence="1">
    <location>
        <begin position="385"/>
        <end position="633"/>
    </location>
</feature>
<reference evidence="2 3" key="1">
    <citation type="submission" date="2020-07" db="EMBL/GenBank/DDBJ databases">
        <title>Sequencing the genomes of 1000 actinobacteria strains.</title>
        <authorList>
            <person name="Klenk H.-P."/>
        </authorList>
    </citation>
    <scope>NUCLEOTIDE SEQUENCE [LARGE SCALE GENOMIC DNA]</scope>
    <source>
        <strain evidence="2 3">DSM 42178</strain>
    </source>
</reference>
<proteinExistence type="predicted"/>
<sequence>MDRHLADHADGLYTYALYLLGSPEAAAVALRVARAAVERHLARGGAPERLRSALYTAVHAECGGPAVGAPEAEGPVDDGVGDGPGAVPGAAPGGEGGGLPPWPEADGITGERRLVLELLHRHRLRPEEIAEVLGMGQEPLLRLLIRAECELARHRTAAMVARDGECEKLLALAAPAASVEDEPKRRSEMALHVDDCRACCAEAERIVAGEPWPGEGWPGEGWPGAATAGPAAAPDAVTGDGRTAGRARHGARGGDGGGAGGGDGAGGDGGGADGGTAGTRGSGSGHDPGGDGVGGPDGGSRAGRPELAHCPAPAWRQATAAGAVGLRLPGLLPRRAAGGPDGGRAGRHAGSLHPPEAGRSAQNLLQIAVFTAIPLLLALCHAATPARPEPSEGGDAQPTPGLVSQAPIGPARRVDSAVPVDGATRVLDDAAARDAARSRGLEDAQGGRDGGDAREREGTGSGDGAAHPSPSHSSAGRPSPGHGHPGDDGARVGRIESGCPPEQHAGSQAGGPGASCPDGRQPGALASPRPSGPAAGPAADPWTGVPARPGAAHSGSPHPDAPRLPAGPGPGHPAGEPPPVPPPAPPGGAPGARPGPGAHPDGAASPGPAALPRSAGAAPAGTTLTMAAPAPGR</sequence>
<dbReference type="EMBL" id="JACBZD010000001">
    <property type="protein sequence ID" value="NYI05741.1"/>
    <property type="molecule type" value="Genomic_DNA"/>
</dbReference>
<protein>
    <submittedName>
        <fullName evidence="2">Uncharacterized protein</fullName>
    </submittedName>
</protein>
<comment type="caution">
    <text evidence="2">The sequence shown here is derived from an EMBL/GenBank/DDBJ whole genome shotgun (WGS) entry which is preliminary data.</text>
</comment>